<dbReference type="Proteomes" id="UP000177565">
    <property type="component" value="Unassembled WGS sequence"/>
</dbReference>
<evidence type="ECO:0000313" key="2">
    <source>
        <dbReference type="EMBL" id="OHA27223.1"/>
    </source>
</evidence>
<reference evidence="2 3" key="1">
    <citation type="journal article" date="2016" name="Nat. Commun.">
        <title>Thousands of microbial genomes shed light on interconnected biogeochemical processes in an aquifer system.</title>
        <authorList>
            <person name="Anantharaman K."/>
            <person name="Brown C.T."/>
            <person name="Hug L.A."/>
            <person name="Sharon I."/>
            <person name="Castelle C.J."/>
            <person name="Probst A.J."/>
            <person name="Thomas B.C."/>
            <person name="Singh A."/>
            <person name="Wilkins M.J."/>
            <person name="Karaoz U."/>
            <person name="Brodie E.L."/>
            <person name="Williams K.H."/>
            <person name="Hubbard S.S."/>
            <person name="Banfield J.F."/>
        </authorList>
    </citation>
    <scope>NUCLEOTIDE SEQUENCE [LARGE SCALE GENOMIC DNA]</scope>
</reference>
<feature type="transmembrane region" description="Helical" evidence="1">
    <location>
        <begin position="37"/>
        <end position="55"/>
    </location>
</feature>
<name>A0A1G2MTQ0_9BACT</name>
<keyword evidence="1" id="KW-0472">Membrane</keyword>
<dbReference type="EMBL" id="MHRQ01000010">
    <property type="protein sequence ID" value="OHA27223.1"/>
    <property type="molecule type" value="Genomic_DNA"/>
</dbReference>
<keyword evidence="1" id="KW-0812">Transmembrane</keyword>
<protein>
    <submittedName>
        <fullName evidence="2">Uncharacterized protein</fullName>
    </submittedName>
</protein>
<accession>A0A1G2MTQ0</accession>
<dbReference type="AlphaFoldDB" id="A0A1G2MTQ0"/>
<feature type="transmembrane region" description="Helical" evidence="1">
    <location>
        <begin position="61"/>
        <end position="83"/>
    </location>
</feature>
<sequence length="102" mass="11269">MLPIVRTLCVILFLISAVIWLFDCIVTLFFKIANSRNTAAGITTFVGILLEYAFFPTMGMSLGGILRFAAFAIGGAIIGVLLYHWRMHLLMRQTAEELALAS</sequence>
<feature type="transmembrane region" description="Helical" evidence="1">
    <location>
        <begin position="12"/>
        <end position="30"/>
    </location>
</feature>
<comment type="caution">
    <text evidence="2">The sequence shown here is derived from an EMBL/GenBank/DDBJ whole genome shotgun (WGS) entry which is preliminary data.</text>
</comment>
<evidence type="ECO:0000313" key="3">
    <source>
        <dbReference type="Proteomes" id="UP000177565"/>
    </source>
</evidence>
<proteinExistence type="predicted"/>
<evidence type="ECO:0000256" key="1">
    <source>
        <dbReference type="SAM" id="Phobius"/>
    </source>
</evidence>
<organism evidence="2 3">
    <name type="scientific">Candidatus Taylorbacteria bacterium RIFCSPHIGHO2_02_FULL_46_13</name>
    <dbReference type="NCBI Taxonomy" id="1802312"/>
    <lineage>
        <taxon>Bacteria</taxon>
        <taxon>Candidatus Tayloriibacteriota</taxon>
    </lineage>
</organism>
<keyword evidence="1" id="KW-1133">Transmembrane helix</keyword>
<gene>
    <name evidence="2" type="ORF">A3C06_03975</name>
</gene>